<evidence type="ECO:0000313" key="3">
    <source>
        <dbReference type="Proteomes" id="UP000467327"/>
    </source>
</evidence>
<dbReference type="EMBL" id="AP022561">
    <property type="protein sequence ID" value="BBX10232.1"/>
    <property type="molecule type" value="Genomic_DNA"/>
</dbReference>
<organism evidence="2 3">
    <name type="scientific">Mycolicibacterium aichiense</name>
    <dbReference type="NCBI Taxonomy" id="1799"/>
    <lineage>
        <taxon>Bacteria</taxon>
        <taxon>Bacillati</taxon>
        <taxon>Actinomycetota</taxon>
        <taxon>Actinomycetes</taxon>
        <taxon>Mycobacteriales</taxon>
        <taxon>Mycobacteriaceae</taxon>
        <taxon>Mycolicibacterium</taxon>
    </lineage>
</organism>
<feature type="region of interest" description="Disordered" evidence="1">
    <location>
        <begin position="1"/>
        <end position="24"/>
    </location>
</feature>
<reference evidence="2 3" key="1">
    <citation type="journal article" date="2019" name="Emerg. Microbes Infect.">
        <title>Comprehensive subspecies identification of 175 nontuberculous mycobacteria species based on 7547 genomic profiles.</title>
        <authorList>
            <person name="Matsumoto Y."/>
            <person name="Kinjo T."/>
            <person name="Motooka D."/>
            <person name="Nabeya D."/>
            <person name="Jung N."/>
            <person name="Uechi K."/>
            <person name="Horii T."/>
            <person name="Iida T."/>
            <person name="Fujita J."/>
            <person name="Nakamura S."/>
        </authorList>
    </citation>
    <scope>NUCLEOTIDE SEQUENCE [LARGE SCALE GENOMIC DNA]</scope>
    <source>
        <strain evidence="2 3">JCM 6376</strain>
    </source>
</reference>
<keyword evidence="3" id="KW-1185">Reference proteome</keyword>
<sequence>MHGANAEPRQPTLTARGSDDGHEGYVAAKFGTFYETGADEAPGPDDGDGFHCG</sequence>
<evidence type="ECO:0000313" key="2">
    <source>
        <dbReference type="EMBL" id="BBX10232.1"/>
    </source>
</evidence>
<protein>
    <submittedName>
        <fullName evidence="2">Uncharacterized protein</fullName>
    </submittedName>
</protein>
<dbReference type="KEGG" id="maic:MAIC_50350"/>
<name>A0AAD1MD69_9MYCO</name>
<evidence type="ECO:0000256" key="1">
    <source>
        <dbReference type="SAM" id="MobiDB-lite"/>
    </source>
</evidence>
<dbReference type="AlphaFoldDB" id="A0AAD1MD69"/>
<proteinExistence type="predicted"/>
<accession>A0AAD1MD69</accession>
<gene>
    <name evidence="2" type="ORF">MAIC_50350</name>
</gene>
<dbReference type="Proteomes" id="UP000467327">
    <property type="component" value="Chromosome"/>
</dbReference>